<comment type="caution">
    <text evidence="1">The sequence shown here is derived from an EMBL/GenBank/DDBJ whole genome shotgun (WGS) entry which is preliminary data.</text>
</comment>
<name>A0ABX1CVU2_9SPHN</name>
<dbReference type="Proteomes" id="UP000732399">
    <property type="component" value="Unassembled WGS sequence"/>
</dbReference>
<organism evidence="1 2">
    <name type="scientific">Sphingomonas corticis</name>
    <dbReference type="NCBI Taxonomy" id="2722791"/>
    <lineage>
        <taxon>Bacteria</taxon>
        <taxon>Pseudomonadati</taxon>
        <taxon>Pseudomonadota</taxon>
        <taxon>Alphaproteobacteria</taxon>
        <taxon>Sphingomonadales</taxon>
        <taxon>Sphingomonadaceae</taxon>
        <taxon>Sphingomonas</taxon>
    </lineage>
</organism>
<dbReference type="Gene3D" id="3.40.50.1110">
    <property type="entry name" value="SGNH hydrolase"/>
    <property type="match status" value="1"/>
</dbReference>
<evidence type="ECO:0000313" key="1">
    <source>
        <dbReference type="EMBL" id="NJR80090.1"/>
    </source>
</evidence>
<evidence type="ECO:0000313" key="2">
    <source>
        <dbReference type="Proteomes" id="UP000732399"/>
    </source>
</evidence>
<sequence>MVPPRPVTPPVVVAAPPVTAATRTIVFVGNSFTFGALTPVERFRADTVTDLNGTGVGGVPALFKAFTLAVGLDYRVSLETVGGAGLDLHWTEKRALLDRAWDVVVLQGYSTLDREKPGDGASHSRHAGLLARMAEAANPKVRVELVATWSRADQVWQPEGHWYGEPIERMADDLQRATVRAVRSSRAIDGAIPVGRAWNRAFATGLADPNPYDGIDAGQISLWASDQYHASTAGYYLSALVIFGKVTGRDPRSLTRHERAARELGLPPEQVAALQAIAHDTLRRDGRAR</sequence>
<keyword evidence="2" id="KW-1185">Reference proteome</keyword>
<proteinExistence type="predicted"/>
<dbReference type="EMBL" id="JAAVJH010000013">
    <property type="protein sequence ID" value="NJR80090.1"/>
    <property type="molecule type" value="Genomic_DNA"/>
</dbReference>
<protein>
    <submittedName>
        <fullName evidence="1">PEP-CTERM sorting domain-containing protein</fullName>
    </submittedName>
</protein>
<accession>A0ABX1CVU2</accession>
<dbReference type="InterPro" id="IPR036514">
    <property type="entry name" value="SGNH_hydro_sf"/>
</dbReference>
<gene>
    <name evidence="1" type="ORF">HBH26_16025</name>
</gene>
<reference evidence="1 2" key="1">
    <citation type="submission" date="2020-03" db="EMBL/GenBank/DDBJ databases">
        <authorList>
            <person name="Wang L."/>
            <person name="He N."/>
            <person name="Li Y."/>
            <person name="Fang Y."/>
            <person name="Zhang F."/>
        </authorList>
    </citation>
    <scope>NUCLEOTIDE SEQUENCE [LARGE SCALE GENOMIC DNA]</scope>
    <source>
        <strain evidence="1 2">36D10-4-7</strain>
    </source>
</reference>
<dbReference type="SUPFAM" id="SSF52266">
    <property type="entry name" value="SGNH hydrolase"/>
    <property type="match status" value="1"/>
</dbReference>